<dbReference type="KEGG" id="roz:CBI38_25560"/>
<dbReference type="Proteomes" id="UP000245711">
    <property type="component" value="Chromosome"/>
</dbReference>
<dbReference type="EMBL" id="CP021354">
    <property type="protein sequence ID" value="AWK74421.1"/>
    <property type="molecule type" value="Genomic_DNA"/>
</dbReference>
<protein>
    <submittedName>
        <fullName evidence="3">Alpha/beta hydrolase</fullName>
    </submittedName>
</protein>
<dbReference type="PANTHER" id="PTHR13136">
    <property type="entry name" value="TESTIS DEVELOPMENT PROTEIN PRTD"/>
    <property type="match status" value="1"/>
</dbReference>
<dbReference type="RefSeq" id="WP_109333336.1">
    <property type="nucleotide sequence ID" value="NZ_CP021354.1"/>
</dbReference>
<accession>A0A2S2C0L4</accession>
<dbReference type="InterPro" id="IPR046879">
    <property type="entry name" value="KANL3/Tex30_Abhydrolase"/>
</dbReference>
<dbReference type="AlphaFoldDB" id="A0A2S2C0L4"/>
<sequence length="214" mass="23219">MTELLQKQGVRGQLHRPEGDPVAGLVLTHGAGSNCDTKLLRAMAEGFVERGVLVLLFDLPFRQRRASGPPHPSRAAEDREGVAEAVAVMRDFGPEPVWAGGHSYGGRQASMLAAEVPAGIDALLLLSYPLHPPAKPEKPRTDHFPDLRTPAVIVHGSKDPFATTEEMESALELIPGTTILVEFDGARHDLAPDKFPVVDRAVAAMFDLLQRREK</sequence>
<dbReference type="OrthoDB" id="652634at2"/>
<keyword evidence="4" id="KW-1185">Reference proteome</keyword>
<proteinExistence type="predicted"/>
<dbReference type="InterPro" id="IPR029058">
    <property type="entry name" value="AB_hydrolase_fold"/>
</dbReference>
<organism evidence="3 4">
    <name type="scientific">Rhodococcus oxybenzonivorans</name>
    <dbReference type="NCBI Taxonomy" id="1990687"/>
    <lineage>
        <taxon>Bacteria</taxon>
        <taxon>Bacillati</taxon>
        <taxon>Actinomycetota</taxon>
        <taxon>Actinomycetes</taxon>
        <taxon>Mycobacteriales</taxon>
        <taxon>Nocardiaceae</taxon>
        <taxon>Rhodococcus</taxon>
    </lineage>
</organism>
<dbReference type="InterPro" id="IPR026555">
    <property type="entry name" value="NSL3/Tex30"/>
</dbReference>
<keyword evidence="3" id="KW-0378">Hydrolase</keyword>
<dbReference type="SUPFAM" id="SSF53474">
    <property type="entry name" value="alpha/beta-Hydrolases"/>
    <property type="match status" value="1"/>
</dbReference>
<evidence type="ECO:0000313" key="4">
    <source>
        <dbReference type="Proteomes" id="UP000245711"/>
    </source>
</evidence>
<feature type="domain" description="KANL3/Tex30 alpha/beta hydrolase-like" evidence="2">
    <location>
        <begin position="24"/>
        <end position="194"/>
    </location>
</feature>
<reference evidence="3 4" key="1">
    <citation type="submission" date="2017-05" db="EMBL/GenBank/DDBJ databases">
        <title>Isolation of Rhodococcus sp. S2-17 biodegrading of BP-3.</title>
        <authorList>
            <person name="Lee Y."/>
            <person name="Kim K.H."/>
            <person name="Chun B.H."/>
            <person name="Jung H.S."/>
            <person name="Jeon C.O."/>
        </authorList>
    </citation>
    <scope>NUCLEOTIDE SEQUENCE [LARGE SCALE GENOMIC DNA]</scope>
    <source>
        <strain evidence="3 4">S2-17</strain>
    </source>
</reference>
<gene>
    <name evidence="3" type="ORF">CBI38_25560</name>
</gene>
<name>A0A2S2C0L4_9NOCA</name>
<evidence type="ECO:0000259" key="2">
    <source>
        <dbReference type="Pfam" id="PF20408"/>
    </source>
</evidence>
<feature type="region of interest" description="Disordered" evidence="1">
    <location>
        <begin position="1"/>
        <end position="21"/>
    </location>
</feature>
<dbReference type="Pfam" id="PF20408">
    <property type="entry name" value="Abhydrolase_11"/>
    <property type="match status" value="1"/>
</dbReference>
<dbReference type="PANTHER" id="PTHR13136:SF11">
    <property type="entry name" value="TESTIS-EXPRESSED PROTEIN 30"/>
    <property type="match status" value="1"/>
</dbReference>
<dbReference type="GO" id="GO:0016787">
    <property type="term" value="F:hydrolase activity"/>
    <property type="evidence" value="ECO:0007669"/>
    <property type="project" value="UniProtKB-KW"/>
</dbReference>
<dbReference type="Gene3D" id="3.40.50.1820">
    <property type="entry name" value="alpha/beta hydrolase"/>
    <property type="match status" value="1"/>
</dbReference>
<evidence type="ECO:0000256" key="1">
    <source>
        <dbReference type="SAM" id="MobiDB-lite"/>
    </source>
</evidence>
<evidence type="ECO:0000313" key="3">
    <source>
        <dbReference type="EMBL" id="AWK74421.1"/>
    </source>
</evidence>